<dbReference type="Proteomes" id="UP000419743">
    <property type="component" value="Unassembled WGS sequence"/>
</dbReference>
<feature type="region of interest" description="Disordered" evidence="1">
    <location>
        <begin position="1"/>
        <end position="60"/>
    </location>
</feature>
<sequence length="177" mass="18079">MSYPPVPPSSGGVNPYESQDPYGAAGSNPVPSHEDRAFVEGPQPWDPQVPGSYGQSQYGAQPQYGAQSQYGAQQYGQPQSPYGVSPYGYGLAASHRNSLGTTALVLGIVGFFLACIPLVGIGLGIGAIVNGNKGRLAADAGQATNRGSATGGLVMGVLAIIAGVFWILVSLSQGFYG</sequence>
<evidence type="ECO:0000313" key="4">
    <source>
        <dbReference type="Proteomes" id="UP000419743"/>
    </source>
</evidence>
<evidence type="ECO:0000313" key="3">
    <source>
        <dbReference type="EMBL" id="VZO39857.1"/>
    </source>
</evidence>
<evidence type="ECO:0008006" key="5">
    <source>
        <dbReference type="Google" id="ProtNLM"/>
    </source>
</evidence>
<accession>A0A7M4DQW3</accession>
<reference evidence="3 4" key="1">
    <citation type="submission" date="2019-11" db="EMBL/GenBank/DDBJ databases">
        <authorList>
            <person name="Criscuolo A."/>
        </authorList>
    </citation>
    <scope>NUCLEOTIDE SEQUENCE [LARGE SCALE GENOMIC DNA]</scope>
    <source>
        <strain evidence="3">CIP111667</strain>
    </source>
</reference>
<gene>
    <name evidence="3" type="ORF">HALOF300_04554</name>
</gene>
<comment type="caution">
    <text evidence="3">The sequence shown here is derived from an EMBL/GenBank/DDBJ whole genome shotgun (WGS) entry which is preliminary data.</text>
</comment>
<proteinExistence type="predicted"/>
<keyword evidence="4" id="KW-1185">Reference proteome</keyword>
<name>A0A7M4DQW3_9MICO</name>
<keyword evidence="2" id="KW-1133">Transmembrane helix</keyword>
<evidence type="ECO:0000256" key="1">
    <source>
        <dbReference type="SAM" id="MobiDB-lite"/>
    </source>
</evidence>
<evidence type="ECO:0000256" key="2">
    <source>
        <dbReference type="SAM" id="Phobius"/>
    </source>
</evidence>
<dbReference type="RefSeq" id="WP_156743151.1">
    <property type="nucleotide sequence ID" value="NZ_CACRYJ010000064.1"/>
</dbReference>
<organism evidence="3 4">
    <name type="scientific">Occultella aeris</name>
    <dbReference type="NCBI Taxonomy" id="2761496"/>
    <lineage>
        <taxon>Bacteria</taxon>
        <taxon>Bacillati</taxon>
        <taxon>Actinomycetota</taxon>
        <taxon>Actinomycetes</taxon>
        <taxon>Micrococcales</taxon>
        <taxon>Ruaniaceae</taxon>
        <taxon>Occultella</taxon>
    </lineage>
</organism>
<feature type="compositionally biased region" description="Low complexity" evidence="1">
    <location>
        <begin position="50"/>
        <end position="60"/>
    </location>
</feature>
<feature type="transmembrane region" description="Helical" evidence="2">
    <location>
        <begin position="103"/>
        <end position="129"/>
    </location>
</feature>
<keyword evidence="2" id="KW-0812">Transmembrane</keyword>
<dbReference type="EMBL" id="CACRYJ010000064">
    <property type="protein sequence ID" value="VZO39857.1"/>
    <property type="molecule type" value="Genomic_DNA"/>
</dbReference>
<keyword evidence="2" id="KW-0472">Membrane</keyword>
<dbReference type="AlphaFoldDB" id="A0A7M4DQW3"/>
<protein>
    <recommendedName>
        <fullName evidence="5">DUF4190 domain-containing protein</fullName>
    </recommendedName>
</protein>
<feature type="transmembrane region" description="Helical" evidence="2">
    <location>
        <begin position="149"/>
        <end position="169"/>
    </location>
</feature>